<proteinExistence type="predicted"/>
<dbReference type="EMBL" id="MT143649">
    <property type="protein sequence ID" value="QJA99410.1"/>
    <property type="molecule type" value="Genomic_DNA"/>
</dbReference>
<gene>
    <name evidence="1" type="ORF">MM171A01060_0006</name>
</gene>
<dbReference type="AlphaFoldDB" id="A0A6M3LVJ1"/>
<protein>
    <submittedName>
        <fullName evidence="1">Putative structural protein</fullName>
    </submittedName>
</protein>
<sequence>MGATEIYGWDSDNNKWVKAKVDDEGRLNILALIDKLNDIGDVNVPTPTDAYVIYYNDATSQWLCKNIDPVAVAAVEAAGLVLAAGKKIVFANDGKAQLGTLDGSPTLFGGRETQPHQLMIQAKDGNHLGEAVILPSGTQDKAELLLRNASDVENSGYLSLGVDGLQAFLWAGAAGTGTAPNILRISFSPQPFTNEAYDLGEATYRWLESWIMHRQLAHPLPVNQTWAGLVAEMTAGVALSIRFICRVGADGKMEMAKANSAATMPAMAIATATIAEDAIGQFLLQGFFRDDTWDWTPGGLLYVDPDNFALLTQTLPAASGDQVQVVGVAITASIIYFNPSYELVEIS</sequence>
<accession>A0A6M3LVJ1</accession>
<organism evidence="1">
    <name type="scientific">viral metagenome</name>
    <dbReference type="NCBI Taxonomy" id="1070528"/>
    <lineage>
        <taxon>unclassified sequences</taxon>
        <taxon>metagenomes</taxon>
        <taxon>organismal metagenomes</taxon>
    </lineage>
</organism>
<evidence type="ECO:0000313" key="1">
    <source>
        <dbReference type="EMBL" id="QJA99410.1"/>
    </source>
</evidence>
<name>A0A6M3LVJ1_9ZZZZ</name>
<reference evidence="1" key="1">
    <citation type="submission" date="2020-03" db="EMBL/GenBank/DDBJ databases">
        <title>The deep terrestrial virosphere.</title>
        <authorList>
            <person name="Holmfeldt K."/>
            <person name="Nilsson E."/>
            <person name="Simone D."/>
            <person name="Lopez-Fernandez M."/>
            <person name="Wu X."/>
            <person name="de Brujin I."/>
            <person name="Lundin D."/>
            <person name="Andersson A."/>
            <person name="Bertilsson S."/>
            <person name="Dopson M."/>
        </authorList>
    </citation>
    <scope>NUCLEOTIDE SEQUENCE</scope>
    <source>
        <strain evidence="1">MM171A01060</strain>
    </source>
</reference>